<protein>
    <recommendedName>
        <fullName evidence="10">RecBCD enzyme subunit RecC</fullName>
    </recommendedName>
    <alternativeName>
        <fullName evidence="10">Exonuclease V subunit RecC</fullName>
        <shortName evidence="10">ExoV subunit RecC</shortName>
    </alternativeName>
    <alternativeName>
        <fullName evidence="10">Helicase/nuclease RecBCD subunit RecC</fullName>
    </alternativeName>
</protein>
<keyword evidence="13" id="KW-1185">Reference proteome</keyword>
<evidence type="ECO:0000256" key="1">
    <source>
        <dbReference type="ARBA" id="ARBA00022722"/>
    </source>
</evidence>
<evidence type="ECO:0000256" key="9">
    <source>
        <dbReference type="ARBA" id="ARBA00023204"/>
    </source>
</evidence>
<keyword evidence="8 10" id="KW-0238">DNA-binding</keyword>
<evidence type="ECO:0000259" key="11">
    <source>
        <dbReference type="Pfam" id="PF17946"/>
    </source>
</evidence>
<keyword evidence="5 10" id="KW-0347">Helicase</keyword>
<proteinExistence type="inferred from homology"/>
<gene>
    <name evidence="10" type="primary">recC</name>
    <name evidence="12" type="ORF">DES31_1230</name>
</gene>
<dbReference type="GO" id="GO:0009338">
    <property type="term" value="C:exodeoxyribonuclease V complex"/>
    <property type="evidence" value="ECO:0007669"/>
    <property type="project" value="InterPro"/>
</dbReference>
<keyword evidence="9 10" id="KW-0234">DNA repair</keyword>
<reference evidence="12 13" key="1">
    <citation type="submission" date="2018-10" db="EMBL/GenBank/DDBJ databases">
        <title>Genomic Encyclopedia of Type Strains, Phase IV (KMG-IV): sequencing the most valuable type-strain genomes for metagenomic binning, comparative biology and taxonomic classification.</title>
        <authorList>
            <person name="Goeker M."/>
        </authorList>
    </citation>
    <scope>NUCLEOTIDE SEQUENCE [LARGE SCALE GENOMIC DNA]</scope>
    <source>
        <strain evidence="12 13">DSM 23800</strain>
    </source>
</reference>
<comment type="function">
    <text evidence="10">A helicase/nuclease that prepares dsDNA breaks (DSB) for recombinational DNA repair. Binds to DSBs and unwinds DNA via a highly rapid and processive ATP-dependent bidirectional helicase activity. Unwinds dsDNA until it encounters a Chi (crossover hotspot instigator) sequence from the 3' direction. Cuts ssDNA a few nucleotides 3' to the Chi site. The properties and activities of the enzyme are changed at Chi. The Chi-altered holoenzyme produces a long 3'-ssDNA overhang and facilitates RecA-binding to the ssDNA for homologous DNA recombination and repair. Holoenzyme degrades any linearized DNA that is unable to undergo homologous recombination. In the holoenzyme this subunit recognizes the wild-type Chi sequence, and when added to isolated RecB increases its ATP-dependent helicase processivity.</text>
</comment>
<evidence type="ECO:0000256" key="7">
    <source>
        <dbReference type="ARBA" id="ARBA00022840"/>
    </source>
</evidence>
<evidence type="ECO:0000256" key="2">
    <source>
        <dbReference type="ARBA" id="ARBA00022741"/>
    </source>
</evidence>
<name>A0A420XGD3_9PAST</name>
<dbReference type="SUPFAM" id="SSF52980">
    <property type="entry name" value="Restriction endonuclease-like"/>
    <property type="match status" value="1"/>
</dbReference>
<comment type="miscellaneous">
    <text evidence="10">In the RecBCD complex, RecB has a slow 3'-5' helicase, an exonuclease activity and loads RecA onto ssDNA, RecD has a fast 5'-3' helicase activity, while RecC stimulates the ATPase and processivity of the RecB helicase and contributes to recognition of the Chi site.</text>
</comment>
<organism evidence="12 13">
    <name type="scientific">Otariodibacter oris</name>
    <dbReference type="NCBI Taxonomy" id="1032623"/>
    <lineage>
        <taxon>Bacteria</taxon>
        <taxon>Pseudomonadati</taxon>
        <taxon>Pseudomonadota</taxon>
        <taxon>Gammaproteobacteria</taxon>
        <taxon>Pasteurellales</taxon>
        <taxon>Pasteurellaceae</taxon>
        <taxon>Otariodibacter</taxon>
    </lineage>
</organism>
<dbReference type="NCBIfam" id="TIGR01450">
    <property type="entry name" value="recC"/>
    <property type="match status" value="1"/>
</dbReference>
<dbReference type="SUPFAM" id="SSF52540">
    <property type="entry name" value="P-loop containing nucleoside triphosphate hydrolases"/>
    <property type="match status" value="2"/>
</dbReference>
<evidence type="ECO:0000256" key="6">
    <source>
        <dbReference type="ARBA" id="ARBA00022839"/>
    </source>
</evidence>
<dbReference type="InterPro" id="IPR006697">
    <property type="entry name" value="RecC"/>
</dbReference>
<keyword evidence="4 10" id="KW-0378">Hydrolase</keyword>
<dbReference type="PIRSF" id="PIRSF000980">
    <property type="entry name" value="RecC"/>
    <property type="match status" value="1"/>
</dbReference>
<dbReference type="AlphaFoldDB" id="A0A420XGD3"/>
<keyword evidence="6 10" id="KW-0269">Exonuclease</keyword>
<keyword evidence="7 10" id="KW-0067">ATP-binding</keyword>
<sequence>MLNVYYSNKLAQQKDILIQILKNDPNPNPFEPETILVQSVGMSQWLQLQIANELGIAGNVEFPYPTSFLWQQYRLLFPNLPKENIFEPRILVWRLMALIPKFIKTPAFLSLERYLQQQDQLKLYQLAIKIAALFDQYLVYRSHWLIHWEEGDLQSVFNEIKQRTSSRENYEEDIWGSIQWQSILWNALVDELKQETDEAVFSTSHRAYLQQRYFEKLDNLTSAEKNKLPKRIFIFGISSLPPSQLAVLEKLSEHCRIYLFFTMPTNTFWGDVIEDRVVEKLALKSHLPKLKNLDLLDYQGNPLLTTWGKQGKEFLNSLLEQDIQGYDFFYDEKKEQISLLNRVQHSIAELEHDFEFELLENDRSIQIHSCHSKMREVEVLHNRLLQIFEENPDLSPTDIVVMSPDIDSYAPYITAVFSQYKFDSKKNLPDPRFIPFSISDQKISNVNPIIESFLNLLAIKDRKFTAEEILDFLEIQAIREKFNFSEEDITLLRDWIVRVGIRAGLEKDHPEWENYNSWENGLNRLLLGVSLKSEHNAWQSILAFDESYGLGAELVGSLAKFIEDLTAWVQVLQNPQSIESWKEKLNHLLQSFYADDAENTESLLLLSQTVESITDQIKQTQFEEAIDIDVLYQVFEQALNDTRSHIQFLVGKVNFCTMLPMRAIPFKVVCLLGMNEGEFPRQQTLNSFDLMQYAPQKGDRAKRDDDRYLFLEALLSTEQILYISYIGQSLTGGDKKPPSILVSQLQDFIVQNLQNSDAFNICEHPMTVFSPKNFTGNNVSYDKEWIEAKYQNTDQKKSTFLSTLVRQEEDLPNEIEIRDLIAYLQSPVKFFFQYHLGVRFDDQETLIPESEHFELSHLDQYLLLDDLLNVNEDEVAQFFENEKLKGNLPACHFADLAKNKLVADITQLKHSLSHYIGQENQLLEIDFSLKIGENDIRLIGHIPNLFGNEIVQWRVGGLRDKDTIQAWVYYLLLCATGKQEIDFKFYFRKDDQAGCLSFNEVSQAEAIAQLQCYLTDYLASFSQLKWAVTEGFDYIKPNPKKNETSTEADCRSKLLDSNDIYIQRVLSQSSDINYADIHQRTQDWFELMLNKKGQ</sequence>
<keyword evidence="1 10" id="KW-0540">Nuclease</keyword>
<dbReference type="InterPro" id="IPR027417">
    <property type="entry name" value="P-loop_NTPase"/>
</dbReference>
<feature type="domain" description="RecC C-terminal" evidence="11">
    <location>
        <begin position="812"/>
        <end position="1018"/>
    </location>
</feature>
<evidence type="ECO:0000256" key="10">
    <source>
        <dbReference type="HAMAP-Rule" id="MF_01486"/>
    </source>
</evidence>
<dbReference type="Pfam" id="PF04257">
    <property type="entry name" value="Exonuc_V_gamma"/>
    <property type="match status" value="1"/>
</dbReference>
<dbReference type="Gene3D" id="1.10.10.160">
    <property type="match status" value="1"/>
</dbReference>
<comment type="similarity">
    <text evidence="10">Belongs to the RecC family.</text>
</comment>
<evidence type="ECO:0000256" key="3">
    <source>
        <dbReference type="ARBA" id="ARBA00022763"/>
    </source>
</evidence>
<keyword evidence="3 10" id="KW-0227">DNA damage</keyword>
<dbReference type="RefSeq" id="WP_121123105.1">
    <property type="nucleotide sequence ID" value="NZ_CP016604.1"/>
</dbReference>
<dbReference type="InterPro" id="IPR041500">
    <property type="entry name" value="RecC_C"/>
</dbReference>
<accession>A0A420XGD3</accession>
<dbReference type="Pfam" id="PF17946">
    <property type="entry name" value="RecC_C"/>
    <property type="match status" value="1"/>
</dbReference>
<dbReference type="PANTHER" id="PTHR30591:SF1">
    <property type="entry name" value="RECBCD ENZYME SUBUNIT RECC"/>
    <property type="match status" value="1"/>
</dbReference>
<dbReference type="InterPro" id="IPR013986">
    <property type="entry name" value="DExx_box_DNA_helicase_dom_sf"/>
</dbReference>
<dbReference type="HAMAP" id="MF_01486">
    <property type="entry name" value="RecC"/>
    <property type="match status" value="1"/>
</dbReference>
<dbReference type="Gene3D" id="1.10.10.990">
    <property type="match status" value="1"/>
</dbReference>
<evidence type="ECO:0000256" key="4">
    <source>
        <dbReference type="ARBA" id="ARBA00022801"/>
    </source>
</evidence>
<dbReference type="OrthoDB" id="9762834at2"/>
<dbReference type="GO" id="GO:0008854">
    <property type="term" value="F:exodeoxyribonuclease V activity"/>
    <property type="evidence" value="ECO:0007669"/>
    <property type="project" value="InterPro"/>
</dbReference>
<dbReference type="GO" id="GO:0000724">
    <property type="term" value="P:double-strand break repair via homologous recombination"/>
    <property type="evidence" value="ECO:0007669"/>
    <property type="project" value="UniProtKB-UniRule"/>
</dbReference>
<keyword evidence="2 10" id="KW-0547">Nucleotide-binding</keyword>
<dbReference type="Proteomes" id="UP000280099">
    <property type="component" value="Unassembled WGS sequence"/>
</dbReference>
<evidence type="ECO:0000256" key="5">
    <source>
        <dbReference type="ARBA" id="ARBA00022806"/>
    </source>
</evidence>
<comment type="caution">
    <text evidence="12">The sequence shown here is derived from an EMBL/GenBank/DDBJ whole genome shotgun (WGS) entry which is preliminary data.</text>
</comment>
<dbReference type="GO" id="GO:0003678">
    <property type="term" value="F:DNA helicase activity"/>
    <property type="evidence" value="ECO:0007669"/>
    <property type="project" value="UniProtKB-UniRule"/>
</dbReference>
<comment type="subunit">
    <text evidence="10">Heterotrimer of RecB, RecC and RecD. All subunits contribute to DNA-binding.</text>
</comment>
<evidence type="ECO:0000313" key="12">
    <source>
        <dbReference type="EMBL" id="RKR71880.1"/>
    </source>
</evidence>
<dbReference type="GO" id="GO:0003677">
    <property type="term" value="F:DNA binding"/>
    <property type="evidence" value="ECO:0007669"/>
    <property type="project" value="UniProtKB-UniRule"/>
</dbReference>
<dbReference type="Gene3D" id="3.40.50.10930">
    <property type="match status" value="1"/>
</dbReference>
<dbReference type="Gene3D" id="3.40.50.300">
    <property type="entry name" value="P-loop containing nucleotide triphosphate hydrolases"/>
    <property type="match status" value="2"/>
</dbReference>
<dbReference type="PANTHER" id="PTHR30591">
    <property type="entry name" value="RECBCD ENZYME SUBUNIT RECC"/>
    <property type="match status" value="1"/>
</dbReference>
<evidence type="ECO:0000256" key="8">
    <source>
        <dbReference type="ARBA" id="ARBA00023125"/>
    </source>
</evidence>
<dbReference type="GO" id="GO:0005524">
    <property type="term" value="F:ATP binding"/>
    <property type="evidence" value="ECO:0007669"/>
    <property type="project" value="UniProtKB-UniRule"/>
</dbReference>
<evidence type="ECO:0000313" key="13">
    <source>
        <dbReference type="Proteomes" id="UP000280099"/>
    </source>
</evidence>
<dbReference type="InterPro" id="IPR011335">
    <property type="entry name" value="Restrct_endonuc-II-like"/>
</dbReference>
<dbReference type="EMBL" id="RBJC01000006">
    <property type="protein sequence ID" value="RKR71880.1"/>
    <property type="molecule type" value="Genomic_DNA"/>
</dbReference>